<sequence length="313" mass="36413">MLGKKCSQSLKNININVYYGGPLVNREEIDGFPFRGSGIECYYMMIRRKLKTLNDLKRKIMEELNLNPACYDIKIIYHYPQEVLHERINYGYMAIKEDKHVKLMFNRIHKMPQVNAAELYVSSEQLAEVDTEEGRKTKMKTKTKTKTKIMLRIMVKILMIWMSTKRGLSKATLTGMWITMNSFPILKRKIWSTMMKVWDAKQKAIAKIFRDWEESYQRLRKLLLAYLDQDSGTQYNYYTIPRGIDGTALLRYVFWAFAPCIAAFRCCRPVISIDGTHLYGKYRGVLMIAMATDANQKVLPLAFAVVDKESGAS</sequence>
<evidence type="ECO:0000313" key="1">
    <source>
        <dbReference type="EMBL" id="KAK9998196.1"/>
    </source>
</evidence>
<reference evidence="1 2" key="1">
    <citation type="submission" date="2024-01" db="EMBL/GenBank/DDBJ databases">
        <title>A telomere-to-telomere, gap-free genome of sweet tea (Lithocarpus litseifolius).</title>
        <authorList>
            <person name="Zhou J."/>
        </authorList>
    </citation>
    <scope>NUCLEOTIDE SEQUENCE [LARGE SCALE GENOMIC DNA]</scope>
    <source>
        <strain evidence="1">Zhou-2022a</strain>
        <tissue evidence="1">Leaf</tissue>
    </source>
</reference>
<dbReference type="Proteomes" id="UP001459277">
    <property type="component" value="Unassembled WGS sequence"/>
</dbReference>
<keyword evidence="2" id="KW-1185">Reference proteome</keyword>
<organism evidence="1 2">
    <name type="scientific">Lithocarpus litseifolius</name>
    <dbReference type="NCBI Taxonomy" id="425828"/>
    <lineage>
        <taxon>Eukaryota</taxon>
        <taxon>Viridiplantae</taxon>
        <taxon>Streptophyta</taxon>
        <taxon>Embryophyta</taxon>
        <taxon>Tracheophyta</taxon>
        <taxon>Spermatophyta</taxon>
        <taxon>Magnoliopsida</taxon>
        <taxon>eudicotyledons</taxon>
        <taxon>Gunneridae</taxon>
        <taxon>Pentapetalae</taxon>
        <taxon>rosids</taxon>
        <taxon>fabids</taxon>
        <taxon>Fagales</taxon>
        <taxon>Fagaceae</taxon>
        <taxon>Lithocarpus</taxon>
    </lineage>
</organism>
<accession>A0AAW2CJI8</accession>
<proteinExistence type="predicted"/>
<gene>
    <name evidence="1" type="ORF">SO802_017799</name>
</gene>
<evidence type="ECO:0008006" key="3">
    <source>
        <dbReference type="Google" id="ProtNLM"/>
    </source>
</evidence>
<dbReference type="EMBL" id="JAZDWU010000006">
    <property type="protein sequence ID" value="KAK9998196.1"/>
    <property type="molecule type" value="Genomic_DNA"/>
</dbReference>
<dbReference type="AlphaFoldDB" id="A0AAW2CJI8"/>
<name>A0AAW2CJI8_9ROSI</name>
<dbReference type="PANTHER" id="PTHR31973:SF195">
    <property type="entry name" value="MUDR FAMILY TRANSPOSASE"/>
    <property type="match status" value="1"/>
</dbReference>
<comment type="caution">
    <text evidence="1">The sequence shown here is derived from an EMBL/GenBank/DDBJ whole genome shotgun (WGS) entry which is preliminary data.</text>
</comment>
<dbReference type="PANTHER" id="PTHR31973">
    <property type="entry name" value="POLYPROTEIN, PUTATIVE-RELATED"/>
    <property type="match status" value="1"/>
</dbReference>
<protein>
    <recommendedName>
        <fullName evidence="3">MULE transposase domain-containing protein</fullName>
    </recommendedName>
</protein>
<evidence type="ECO:0000313" key="2">
    <source>
        <dbReference type="Proteomes" id="UP001459277"/>
    </source>
</evidence>